<evidence type="ECO:0000313" key="3">
    <source>
        <dbReference type="Proteomes" id="UP000676336"/>
    </source>
</evidence>
<protein>
    <submittedName>
        <fullName evidence="2">Uncharacterized protein</fullName>
    </submittedName>
</protein>
<proteinExistence type="inferred from homology"/>
<dbReference type="Gene3D" id="3.40.50.1820">
    <property type="entry name" value="alpha/beta hydrolase"/>
    <property type="match status" value="1"/>
</dbReference>
<gene>
    <name evidence="2" type="ORF">SMN809_LOCUS25663</name>
</gene>
<feature type="non-terminal residue" evidence="2">
    <location>
        <position position="70"/>
    </location>
</feature>
<dbReference type="InterPro" id="IPR001563">
    <property type="entry name" value="Peptidase_S10"/>
</dbReference>
<comment type="caution">
    <text evidence="2">The sequence shown here is derived from an EMBL/GenBank/DDBJ whole genome shotgun (WGS) entry which is preliminary data.</text>
</comment>
<dbReference type="Pfam" id="PF00450">
    <property type="entry name" value="Peptidase_S10"/>
    <property type="match status" value="1"/>
</dbReference>
<evidence type="ECO:0000256" key="1">
    <source>
        <dbReference type="ARBA" id="ARBA00009431"/>
    </source>
</evidence>
<reference evidence="2" key="1">
    <citation type="submission" date="2021-02" db="EMBL/GenBank/DDBJ databases">
        <authorList>
            <person name="Nowell W R."/>
        </authorList>
    </citation>
    <scope>NUCLEOTIDE SEQUENCE</scope>
</reference>
<dbReference type="GO" id="GO:0006508">
    <property type="term" value="P:proteolysis"/>
    <property type="evidence" value="ECO:0007669"/>
    <property type="project" value="InterPro"/>
</dbReference>
<dbReference type="InterPro" id="IPR029058">
    <property type="entry name" value="AB_hydrolase_fold"/>
</dbReference>
<dbReference type="Proteomes" id="UP000676336">
    <property type="component" value="Unassembled WGS sequence"/>
</dbReference>
<dbReference type="EMBL" id="CAJOBI010034447">
    <property type="protein sequence ID" value="CAF4290834.1"/>
    <property type="molecule type" value="Genomic_DNA"/>
</dbReference>
<sequence length="70" mass="7959">MCVESATRALAKTESEPCIQSLPDLLRQVPILLYNSEYDLICNHWAIEKMMDNNTWNNRTGFDLGNGTLV</sequence>
<name>A0A8S2TN06_9BILA</name>
<accession>A0A8S2TN06</accession>
<comment type="similarity">
    <text evidence="1">Belongs to the peptidase S10 family.</text>
</comment>
<dbReference type="GO" id="GO:0004185">
    <property type="term" value="F:serine-type carboxypeptidase activity"/>
    <property type="evidence" value="ECO:0007669"/>
    <property type="project" value="InterPro"/>
</dbReference>
<dbReference type="SUPFAM" id="SSF53474">
    <property type="entry name" value="alpha/beta-Hydrolases"/>
    <property type="match status" value="1"/>
</dbReference>
<evidence type="ECO:0000313" key="2">
    <source>
        <dbReference type="EMBL" id="CAF4290834.1"/>
    </source>
</evidence>
<organism evidence="2 3">
    <name type="scientific">Rotaria magnacalcarata</name>
    <dbReference type="NCBI Taxonomy" id="392030"/>
    <lineage>
        <taxon>Eukaryota</taxon>
        <taxon>Metazoa</taxon>
        <taxon>Spiralia</taxon>
        <taxon>Gnathifera</taxon>
        <taxon>Rotifera</taxon>
        <taxon>Eurotatoria</taxon>
        <taxon>Bdelloidea</taxon>
        <taxon>Philodinida</taxon>
        <taxon>Philodinidae</taxon>
        <taxon>Rotaria</taxon>
    </lineage>
</organism>
<dbReference type="AlphaFoldDB" id="A0A8S2TN06"/>